<keyword evidence="1" id="KW-0812">Transmembrane</keyword>
<feature type="transmembrane region" description="Helical" evidence="1">
    <location>
        <begin position="6"/>
        <end position="26"/>
    </location>
</feature>
<dbReference type="RefSeq" id="WP_348267591.1">
    <property type="nucleotide sequence ID" value="NZ_CP121194.1"/>
</dbReference>
<dbReference type="KEGG" id="epl:P4G45_16630"/>
<keyword evidence="1" id="KW-1133">Transmembrane helix</keyword>
<dbReference type="AlphaFoldDB" id="A0AAU7CYU3"/>
<accession>A0AAU7D656</accession>
<feature type="transmembrane region" description="Helical" evidence="1">
    <location>
        <begin position="115"/>
        <end position="137"/>
    </location>
</feature>
<gene>
    <name evidence="2" type="ORF">P4G45_16630</name>
    <name evidence="3" type="ORF">P8936_17840</name>
</gene>
<feature type="transmembrane region" description="Helical" evidence="1">
    <location>
        <begin position="85"/>
        <end position="103"/>
    </location>
</feature>
<evidence type="ECO:0000256" key="1">
    <source>
        <dbReference type="SAM" id="Phobius"/>
    </source>
</evidence>
<accession>A0AAU7CYU3</accession>
<dbReference type="EMBL" id="CP121194">
    <property type="protein sequence ID" value="XBH10085.1"/>
    <property type="molecule type" value="Genomic_DNA"/>
</dbReference>
<evidence type="ECO:0008006" key="4">
    <source>
        <dbReference type="Google" id="ProtNLM"/>
    </source>
</evidence>
<keyword evidence="1" id="KW-0472">Membrane</keyword>
<name>A0AAU7CYU3_9BACT</name>
<reference evidence="2" key="1">
    <citation type="submission" date="2023-03" db="EMBL/GenBank/DDBJ databases">
        <title>Edaphobacter sp.</title>
        <authorList>
            <person name="Huber K.J."/>
            <person name="Papendorf J."/>
            <person name="Pilke C."/>
            <person name="Bunk B."/>
            <person name="Sproeer C."/>
            <person name="Pester M."/>
        </authorList>
    </citation>
    <scope>NUCLEOTIDE SEQUENCE</scope>
    <source>
        <strain evidence="2">DSM 109919</strain>
        <strain evidence="3">DSM 109920</strain>
    </source>
</reference>
<protein>
    <recommendedName>
        <fullName evidence="4">MotA/TolQ/ExbB proton channel domain-containing protein</fullName>
    </recommendedName>
</protein>
<dbReference type="EMBL" id="CP121195">
    <property type="protein sequence ID" value="XBH13522.1"/>
    <property type="molecule type" value="Genomic_DNA"/>
</dbReference>
<organism evidence="2">
    <name type="scientific">Edaphobacter paludis</name>
    <dbReference type="NCBI Taxonomy" id="3035702"/>
    <lineage>
        <taxon>Bacteria</taxon>
        <taxon>Pseudomonadati</taxon>
        <taxon>Acidobacteriota</taxon>
        <taxon>Terriglobia</taxon>
        <taxon>Terriglobales</taxon>
        <taxon>Acidobacteriaceae</taxon>
        <taxon>Edaphobacter</taxon>
    </lineage>
</organism>
<evidence type="ECO:0000313" key="2">
    <source>
        <dbReference type="EMBL" id="XBH10085.1"/>
    </source>
</evidence>
<proteinExistence type="predicted"/>
<evidence type="ECO:0000313" key="3">
    <source>
        <dbReference type="EMBL" id="XBH13522.1"/>
    </source>
</evidence>
<sequence>MAENVLVPFIVFFTIGWIAWVVLSSIRRYRIAKLQYFVQMKLLEKIDSPQTVLAYAETEAGRNFLSSLAVEQAERATPYKSILSGVRAGIMLIALGAALLSLHSLAGNDAQANQFIGTIALTLGIGFEVAALATYFLSRSFGLLNKSEGA</sequence>